<proteinExistence type="predicted"/>
<dbReference type="EMBL" id="AWWV01012527">
    <property type="protein sequence ID" value="OMO66459.1"/>
    <property type="molecule type" value="Genomic_DNA"/>
</dbReference>
<sequence>MDQQKKAKEMKDFDDAEKWVNDSSYDHRGRVPLRASTGVWKASLFIIGGKPGAGAGPLQH</sequence>
<accession>A0A1R3H7X3</accession>
<protein>
    <submittedName>
        <fullName evidence="1">Putative peptide/nitrate transporter</fullName>
    </submittedName>
</protein>
<dbReference type="OrthoDB" id="8904098at2759"/>
<keyword evidence="2" id="KW-1185">Reference proteome</keyword>
<reference evidence="1 2" key="1">
    <citation type="submission" date="2013-09" db="EMBL/GenBank/DDBJ databases">
        <title>Corchorus capsularis genome sequencing.</title>
        <authorList>
            <person name="Alam M."/>
            <person name="Haque M.S."/>
            <person name="Islam M.S."/>
            <person name="Emdad E.M."/>
            <person name="Islam M.M."/>
            <person name="Ahmed B."/>
            <person name="Halim A."/>
            <person name="Hossen Q.M.M."/>
            <person name="Hossain M.Z."/>
            <person name="Ahmed R."/>
            <person name="Khan M.M."/>
            <person name="Islam R."/>
            <person name="Rashid M.M."/>
            <person name="Khan S.A."/>
            <person name="Rahman M.S."/>
            <person name="Alam M."/>
        </authorList>
    </citation>
    <scope>NUCLEOTIDE SEQUENCE [LARGE SCALE GENOMIC DNA]</scope>
    <source>
        <strain evidence="2">cv. CVL-1</strain>
        <tissue evidence="1">Whole seedling</tissue>
    </source>
</reference>
<organism evidence="1 2">
    <name type="scientific">Corchorus capsularis</name>
    <name type="common">Jute</name>
    <dbReference type="NCBI Taxonomy" id="210143"/>
    <lineage>
        <taxon>Eukaryota</taxon>
        <taxon>Viridiplantae</taxon>
        <taxon>Streptophyta</taxon>
        <taxon>Embryophyta</taxon>
        <taxon>Tracheophyta</taxon>
        <taxon>Spermatophyta</taxon>
        <taxon>Magnoliopsida</taxon>
        <taxon>eudicotyledons</taxon>
        <taxon>Gunneridae</taxon>
        <taxon>Pentapetalae</taxon>
        <taxon>rosids</taxon>
        <taxon>malvids</taxon>
        <taxon>Malvales</taxon>
        <taxon>Malvaceae</taxon>
        <taxon>Grewioideae</taxon>
        <taxon>Apeibeae</taxon>
        <taxon>Corchorus</taxon>
    </lineage>
</organism>
<evidence type="ECO:0000313" key="2">
    <source>
        <dbReference type="Proteomes" id="UP000188268"/>
    </source>
</evidence>
<evidence type="ECO:0000313" key="1">
    <source>
        <dbReference type="EMBL" id="OMO66459.1"/>
    </source>
</evidence>
<dbReference type="Gramene" id="OMO66459">
    <property type="protein sequence ID" value="OMO66459"/>
    <property type="gene ID" value="CCACVL1_21149"/>
</dbReference>
<name>A0A1R3H7X3_COCAP</name>
<gene>
    <name evidence="1" type="ORF">CCACVL1_21149</name>
</gene>
<comment type="caution">
    <text evidence="1">The sequence shown here is derived from an EMBL/GenBank/DDBJ whole genome shotgun (WGS) entry which is preliminary data.</text>
</comment>
<dbReference type="STRING" id="210143.A0A1R3H7X3"/>
<dbReference type="Proteomes" id="UP000188268">
    <property type="component" value="Unassembled WGS sequence"/>
</dbReference>
<dbReference type="AlphaFoldDB" id="A0A1R3H7X3"/>